<protein>
    <submittedName>
        <fullName evidence="1">GL20844</fullName>
    </submittedName>
</protein>
<organism evidence="2">
    <name type="scientific">Drosophila persimilis</name>
    <name type="common">Fruit fly</name>
    <dbReference type="NCBI Taxonomy" id="7234"/>
    <lineage>
        <taxon>Eukaryota</taxon>
        <taxon>Metazoa</taxon>
        <taxon>Ecdysozoa</taxon>
        <taxon>Arthropoda</taxon>
        <taxon>Hexapoda</taxon>
        <taxon>Insecta</taxon>
        <taxon>Pterygota</taxon>
        <taxon>Neoptera</taxon>
        <taxon>Endopterygota</taxon>
        <taxon>Diptera</taxon>
        <taxon>Brachycera</taxon>
        <taxon>Muscomorpha</taxon>
        <taxon>Ephydroidea</taxon>
        <taxon>Drosophilidae</taxon>
        <taxon>Drosophila</taxon>
        <taxon>Sophophora</taxon>
    </lineage>
</organism>
<dbReference type="HOGENOM" id="CLU_3034572_0_0_1"/>
<accession>B4H4B4</accession>
<evidence type="ECO:0000313" key="2">
    <source>
        <dbReference type="Proteomes" id="UP000008744"/>
    </source>
</evidence>
<sequence length="55" mass="6108">MAAALPTALKCQRAAANLDEDQRSQRISLSSSSYSYSYSSRSRCHWQECPPLNGN</sequence>
<proteinExistence type="predicted"/>
<dbReference type="EMBL" id="CH479208">
    <property type="protein sequence ID" value="EDW31229.1"/>
    <property type="molecule type" value="Genomic_DNA"/>
</dbReference>
<dbReference type="Proteomes" id="UP000008744">
    <property type="component" value="Unassembled WGS sequence"/>
</dbReference>
<keyword evidence="2" id="KW-1185">Reference proteome</keyword>
<reference evidence="1 2" key="1">
    <citation type="journal article" date="2007" name="Nature">
        <title>Evolution of genes and genomes on the Drosophila phylogeny.</title>
        <authorList>
            <consortium name="Drosophila 12 Genomes Consortium"/>
            <person name="Clark A.G."/>
            <person name="Eisen M.B."/>
            <person name="Smith D.R."/>
            <person name="Bergman C.M."/>
            <person name="Oliver B."/>
            <person name="Markow T.A."/>
            <person name="Kaufman T.C."/>
            <person name="Kellis M."/>
            <person name="Gelbart W."/>
            <person name="Iyer V.N."/>
            <person name="Pollard D.A."/>
            <person name="Sackton T.B."/>
            <person name="Larracuente A.M."/>
            <person name="Singh N.D."/>
            <person name="Abad J.P."/>
            <person name="Abt D.N."/>
            <person name="Adryan B."/>
            <person name="Aguade M."/>
            <person name="Akashi H."/>
            <person name="Anderson W.W."/>
            <person name="Aquadro C.F."/>
            <person name="Ardell D.H."/>
            <person name="Arguello R."/>
            <person name="Artieri C.G."/>
            <person name="Barbash D.A."/>
            <person name="Barker D."/>
            <person name="Barsanti P."/>
            <person name="Batterham P."/>
            <person name="Batzoglou S."/>
            <person name="Begun D."/>
            <person name="Bhutkar A."/>
            <person name="Blanco E."/>
            <person name="Bosak S.A."/>
            <person name="Bradley R.K."/>
            <person name="Brand A.D."/>
            <person name="Brent M.R."/>
            <person name="Brooks A.N."/>
            <person name="Brown R.H."/>
            <person name="Butlin R.K."/>
            <person name="Caggese C."/>
            <person name="Calvi B.R."/>
            <person name="Bernardo de Carvalho A."/>
            <person name="Caspi A."/>
            <person name="Castrezana S."/>
            <person name="Celniker S.E."/>
            <person name="Chang J.L."/>
            <person name="Chapple C."/>
            <person name="Chatterji S."/>
            <person name="Chinwalla A."/>
            <person name="Civetta A."/>
            <person name="Clifton S.W."/>
            <person name="Comeron J.M."/>
            <person name="Costello J.C."/>
            <person name="Coyne J.A."/>
            <person name="Daub J."/>
            <person name="David R.G."/>
            <person name="Delcher A.L."/>
            <person name="Delehaunty K."/>
            <person name="Do C.B."/>
            <person name="Ebling H."/>
            <person name="Edwards K."/>
            <person name="Eickbush T."/>
            <person name="Evans J.D."/>
            <person name="Filipski A."/>
            <person name="Findeiss S."/>
            <person name="Freyhult E."/>
            <person name="Fulton L."/>
            <person name="Fulton R."/>
            <person name="Garcia A.C."/>
            <person name="Gardiner A."/>
            <person name="Garfield D.A."/>
            <person name="Garvin B.E."/>
            <person name="Gibson G."/>
            <person name="Gilbert D."/>
            <person name="Gnerre S."/>
            <person name="Godfrey J."/>
            <person name="Good R."/>
            <person name="Gotea V."/>
            <person name="Gravely B."/>
            <person name="Greenberg A.J."/>
            <person name="Griffiths-Jones S."/>
            <person name="Gross S."/>
            <person name="Guigo R."/>
            <person name="Gustafson E.A."/>
            <person name="Haerty W."/>
            <person name="Hahn M.W."/>
            <person name="Halligan D.L."/>
            <person name="Halpern A.L."/>
            <person name="Halter G.M."/>
            <person name="Han M.V."/>
            <person name="Heger A."/>
            <person name="Hillier L."/>
            <person name="Hinrichs A.S."/>
            <person name="Holmes I."/>
            <person name="Hoskins R.A."/>
            <person name="Hubisz M.J."/>
            <person name="Hultmark D."/>
            <person name="Huntley M.A."/>
            <person name="Jaffe D.B."/>
            <person name="Jagadeeshan S."/>
            <person name="Jeck W.R."/>
            <person name="Johnson J."/>
            <person name="Jones C.D."/>
            <person name="Jordan W.C."/>
            <person name="Karpen G.H."/>
            <person name="Kataoka E."/>
            <person name="Keightley P.D."/>
            <person name="Kheradpour P."/>
            <person name="Kirkness E.F."/>
            <person name="Koerich L.B."/>
            <person name="Kristiansen K."/>
            <person name="Kudrna D."/>
            <person name="Kulathinal R.J."/>
            <person name="Kumar S."/>
            <person name="Kwok R."/>
            <person name="Lander E."/>
            <person name="Langley C.H."/>
            <person name="Lapoint R."/>
            <person name="Lazzaro B.P."/>
            <person name="Lee S.J."/>
            <person name="Levesque L."/>
            <person name="Li R."/>
            <person name="Lin C.F."/>
            <person name="Lin M.F."/>
            <person name="Lindblad-Toh K."/>
            <person name="Llopart A."/>
            <person name="Long M."/>
            <person name="Low L."/>
            <person name="Lozovsky E."/>
            <person name="Lu J."/>
            <person name="Luo M."/>
            <person name="Machado C.A."/>
            <person name="Makalowski W."/>
            <person name="Marzo M."/>
            <person name="Matsuda M."/>
            <person name="Matzkin L."/>
            <person name="McAllister B."/>
            <person name="McBride C.S."/>
            <person name="McKernan B."/>
            <person name="McKernan K."/>
            <person name="Mendez-Lago M."/>
            <person name="Minx P."/>
            <person name="Mollenhauer M.U."/>
            <person name="Montooth K."/>
            <person name="Mount S.M."/>
            <person name="Mu X."/>
            <person name="Myers E."/>
            <person name="Negre B."/>
            <person name="Newfeld S."/>
            <person name="Nielsen R."/>
            <person name="Noor M.A."/>
            <person name="O'Grady P."/>
            <person name="Pachter L."/>
            <person name="Papaceit M."/>
            <person name="Parisi M.J."/>
            <person name="Parisi M."/>
            <person name="Parts L."/>
            <person name="Pedersen J.S."/>
            <person name="Pesole G."/>
            <person name="Phillippy A.M."/>
            <person name="Ponting C.P."/>
            <person name="Pop M."/>
            <person name="Porcelli D."/>
            <person name="Powell J.R."/>
            <person name="Prohaska S."/>
            <person name="Pruitt K."/>
            <person name="Puig M."/>
            <person name="Quesneville H."/>
            <person name="Ram K.R."/>
            <person name="Rand D."/>
            <person name="Rasmussen M.D."/>
            <person name="Reed L.K."/>
            <person name="Reenan R."/>
            <person name="Reily A."/>
            <person name="Remington K.A."/>
            <person name="Rieger T.T."/>
            <person name="Ritchie M.G."/>
            <person name="Robin C."/>
            <person name="Rogers Y.H."/>
            <person name="Rohde C."/>
            <person name="Rozas J."/>
            <person name="Rubenfield M.J."/>
            <person name="Ruiz A."/>
            <person name="Russo S."/>
            <person name="Salzberg S.L."/>
            <person name="Sanchez-Gracia A."/>
            <person name="Saranga D.J."/>
            <person name="Sato H."/>
            <person name="Schaeffer S.W."/>
            <person name="Schatz M.C."/>
            <person name="Schlenke T."/>
            <person name="Schwartz R."/>
            <person name="Segarra C."/>
            <person name="Singh R.S."/>
            <person name="Sirot L."/>
            <person name="Sirota M."/>
            <person name="Sisneros N.B."/>
            <person name="Smith C.D."/>
            <person name="Smith T.F."/>
            <person name="Spieth J."/>
            <person name="Stage D.E."/>
            <person name="Stark A."/>
            <person name="Stephan W."/>
            <person name="Strausberg R.L."/>
            <person name="Strempel S."/>
            <person name="Sturgill D."/>
            <person name="Sutton G."/>
            <person name="Sutton G.G."/>
            <person name="Tao W."/>
            <person name="Teichmann S."/>
            <person name="Tobari Y.N."/>
            <person name="Tomimura Y."/>
            <person name="Tsolas J.M."/>
            <person name="Valente V.L."/>
            <person name="Venter E."/>
            <person name="Venter J.C."/>
            <person name="Vicario S."/>
            <person name="Vieira F.G."/>
            <person name="Vilella A.J."/>
            <person name="Villasante A."/>
            <person name="Walenz B."/>
            <person name="Wang J."/>
            <person name="Wasserman M."/>
            <person name="Watts T."/>
            <person name="Wilson D."/>
            <person name="Wilson R.K."/>
            <person name="Wing R.A."/>
            <person name="Wolfner M.F."/>
            <person name="Wong A."/>
            <person name="Wong G.K."/>
            <person name="Wu C.I."/>
            <person name="Wu G."/>
            <person name="Yamamoto D."/>
            <person name="Yang H.P."/>
            <person name="Yang S.P."/>
            <person name="Yorke J.A."/>
            <person name="Yoshida K."/>
            <person name="Zdobnov E."/>
            <person name="Zhang P."/>
            <person name="Zhang Y."/>
            <person name="Zimin A.V."/>
            <person name="Baldwin J."/>
            <person name="Abdouelleil A."/>
            <person name="Abdulkadir J."/>
            <person name="Abebe A."/>
            <person name="Abera B."/>
            <person name="Abreu J."/>
            <person name="Acer S.C."/>
            <person name="Aftuck L."/>
            <person name="Alexander A."/>
            <person name="An P."/>
            <person name="Anderson E."/>
            <person name="Anderson S."/>
            <person name="Arachi H."/>
            <person name="Azer M."/>
            <person name="Bachantsang P."/>
            <person name="Barry A."/>
            <person name="Bayul T."/>
            <person name="Berlin A."/>
            <person name="Bessette D."/>
            <person name="Bloom T."/>
            <person name="Blye J."/>
            <person name="Boguslavskiy L."/>
            <person name="Bonnet C."/>
            <person name="Boukhgalter B."/>
            <person name="Bourzgui I."/>
            <person name="Brown A."/>
            <person name="Cahill P."/>
            <person name="Channer S."/>
            <person name="Cheshatsang Y."/>
            <person name="Chuda L."/>
            <person name="Citroen M."/>
            <person name="Collymore A."/>
            <person name="Cooke P."/>
            <person name="Costello M."/>
            <person name="D'Aco K."/>
            <person name="Daza R."/>
            <person name="De Haan G."/>
            <person name="DeGray S."/>
            <person name="DeMaso C."/>
            <person name="Dhargay N."/>
            <person name="Dooley K."/>
            <person name="Dooley E."/>
            <person name="Doricent M."/>
            <person name="Dorje P."/>
            <person name="Dorjee K."/>
            <person name="Dupes A."/>
            <person name="Elong R."/>
            <person name="Falk J."/>
            <person name="Farina A."/>
            <person name="Faro S."/>
            <person name="Ferguson D."/>
            <person name="Fisher S."/>
            <person name="Foley C.D."/>
            <person name="Franke A."/>
            <person name="Friedrich D."/>
            <person name="Gadbois L."/>
            <person name="Gearin G."/>
            <person name="Gearin C.R."/>
            <person name="Giannoukos G."/>
            <person name="Goode T."/>
            <person name="Graham J."/>
            <person name="Grandbois E."/>
            <person name="Grewal S."/>
            <person name="Gyaltsen K."/>
            <person name="Hafez N."/>
            <person name="Hagos B."/>
            <person name="Hall J."/>
            <person name="Henson C."/>
            <person name="Hollinger A."/>
            <person name="Honan T."/>
            <person name="Huard M.D."/>
            <person name="Hughes L."/>
            <person name="Hurhula B."/>
            <person name="Husby M.E."/>
            <person name="Kamat A."/>
            <person name="Kanga B."/>
            <person name="Kashin S."/>
            <person name="Khazanovich D."/>
            <person name="Kisner P."/>
            <person name="Lance K."/>
            <person name="Lara M."/>
            <person name="Lee W."/>
            <person name="Lennon N."/>
            <person name="Letendre F."/>
            <person name="LeVine R."/>
            <person name="Lipovsky A."/>
            <person name="Liu X."/>
            <person name="Liu J."/>
            <person name="Liu S."/>
            <person name="Lokyitsang T."/>
            <person name="Lokyitsang Y."/>
            <person name="Lubonja R."/>
            <person name="Lui A."/>
            <person name="MacDonald P."/>
            <person name="Magnisalis V."/>
            <person name="Maru K."/>
            <person name="Matthews C."/>
            <person name="McCusker W."/>
            <person name="McDonough S."/>
            <person name="Mehta T."/>
            <person name="Meldrim J."/>
            <person name="Meneus L."/>
            <person name="Mihai O."/>
            <person name="Mihalev A."/>
            <person name="Mihova T."/>
            <person name="Mittelman R."/>
            <person name="Mlenga V."/>
            <person name="Montmayeur A."/>
            <person name="Mulrain L."/>
            <person name="Navidi A."/>
            <person name="Naylor J."/>
            <person name="Negash T."/>
            <person name="Nguyen T."/>
            <person name="Nguyen N."/>
            <person name="Nicol R."/>
            <person name="Norbu C."/>
            <person name="Norbu N."/>
            <person name="Novod N."/>
            <person name="O'Neill B."/>
            <person name="Osman S."/>
            <person name="Markiewicz E."/>
            <person name="Oyono O.L."/>
            <person name="Patti C."/>
            <person name="Phunkhang P."/>
            <person name="Pierre F."/>
            <person name="Priest M."/>
            <person name="Raghuraman S."/>
            <person name="Rege F."/>
            <person name="Reyes R."/>
            <person name="Rise C."/>
            <person name="Rogov P."/>
            <person name="Ross K."/>
            <person name="Ryan E."/>
            <person name="Settipalli S."/>
            <person name="Shea T."/>
            <person name="Sherpa N."/>
            <person name="Shi L."/>
            <person name="Shih D."/>
            <person name="Sparrow T."/>
            <person name="Spaulding J."/>
            <person name="Stalker J."/>
            <person name="Stange-Thomann N."/>
            <person name="Stavropoulos S."/>
            <person name="Stone C."/>
            <person name="Strader C."/>
            <person name="Tesfaye S."/>
            <person name="Thomson T."/>
            <person name="Thoulutsang Y."/>
            <person name="Thoulutsang D."/>
            <person name="Topham K."/>
            <person name="Topping I."/>
            <person name="Tsamla T."/>
            <person name="Vassiliev H."/>
            <person name="Vo A."/>
            <person name="Wangchuk T."/>
            <person name="Wangdi T."/>
            <person name="Weiand M."/>
            <person name="Wilkinson J."/>
            <person name="Wilson A."/>
            <person name="Yadav S."/>
            <person name="Young G."/>
            <person name="Yu Q."/>
            <person name="Zembek L."/>
            <person name="Zhong D."/>
            <person name="Zimmer A."/>
            <person name="Zwirko Z."/>
            <person name="Jaffe D.B."/>
            <person name="Alvarez P."/>
            <person name="Brockman W."/>
            <person name="Butler J."/>
            <person name="Chin C."/>
            <person name="Gnerre S."/>
            <person name="Grabherr M."/>
            <person name="Kleber M."/>
            <person name="Mauceli E."/>
            <person name="MacCallum I."/>
        </authorList>
    </citation>
    <scope>NUCLEOTIDE SEQUENCE [LARGE SCALE GENOMIC DNA]</scope>
    <source>
        <strain evidence="2">MSH-3 / Tucson 14011-0111.49</strain>
    </source>
</reference>
<dbReference type="AlphaFoldDB" id="B4H4B4"/>
<name>B4H4B4_DROPE</name>
<gene>
    <name evidence="1" type="primary">Dper\GL20844</name>
    <name evidence="1" type="ORF">Dper_GL20844</name>
</gene>
<evidence type="ECO:0000313" key="1">
    <source>
        <dbReference type="EMBL" id="EDW31229.1"/>
    </source>
</evidence>